<dbReference type="Proteomes" id="UP001163328">
    <property type="component" value="Chromosome"/>
</dbReference>
<evidence type="ECO:0000313" key="2">
    <source>
        <dbReference type="EMBL" id="UYW00637.1"/>
    </source>
</evidence>
<protein>
    <submittedName>
        <fullName evidence="2">Metal transporter</fullName>
    </submittedName>
</protein>
<keyword evidence="1" id="KW-0732">Signal</keyword>
<dbReference type="SUPFAM" id="SSF55008">
    <property type="entry name" value="HMA, heavy metal-associated domain"/>
    <property type="match status" value="1"/>
</dbReference>
<name>A0ABY6LWD2_9FLAO</name>
<dbReference type="CDD" id="cd00371">
    <property type="entry name" value="HMA"/>
    <property type="match status" value="1"/>
</dbReference>
<sequence length="120" mass="13475">MKKILLLALLTFFGLQAHAQDAKSVSKTHGKYDIEVKGNCNMCKKRIEKAAYSVNGVRSAEWHADDQTLHVMLNDKKATPLQVQQAVAAQGHDTKFNNKDVKATPTDYENLHGCCLYERE</sequence>
<accession>A0ABY6LWD2</accession>
<keyword evidence="3" id="KW-1185">Reference proteome</keyword>
<evidence type="ECO:0000313" key="3">
    <source>
        <dbReference type="Proteomes" id="UP001163328"/>
    </source>
</evidence>
<gene>
    <name evidence="2" type="ORF">K5I29_08805</name>
</gene>
<organism evidence="2 3">
    <name type="scientific">Flavobacterium agricola</name>
    <dbReference type="NCBI Taxonomy" id="2870839"/>
    <lineage>
        <taxon>Bacteria</taxon>
        <taxon>Pseudomonadati</taxon>
        <taxon>Bacteroidota</taxon>
        <taxon>Flavobacteriia</taxon>
        <taxon>Flavobacteriales</taxon>
        <taxon>Flavobacteriaceae</taxon>
        <taxon>Flavobacterium</taxon>
    </lineage>
</organism>
<evidence type="ECO:0000256" key="1">
    <source>
        <dbReference type="SAM" id="SignalP"/>
    </source>
</evidence>
<feature type="chain" id="PRO_5045426004" evidence="1">
    <location>
        <begin position="20"/>
        <end position="120"/>
    </location>
</feature>
<dbReference type="Gene3D" id="3.30.70.100">
    <property type="match status" value="1"/>
</dbReference>
<dbReference type="InterPro" id="IPR036163">
    <property type="entry name" value="HMA_dom_sf"/>
</dbReference>
<dbReference type="InterPro" id="IPR006121">
    <property type="entry name" value="HMA_dom"/>
</dbReference>
<dbReference type="RefSeq" id="WP_264432597.1">
    <property type="nucleotide sequence ID" value="NZ_CP081495.1"/>
</dbReference>
<proteinExistence type="predicted"/>
<feature type="signal peptide" evidence="1">
    <location>
        <begin position="1"/>
        <end position="19"/>
    </location>
</feature>
<dbReference type="EMBL" id="CP081495">
    <property type="protein sequence ID" value="UYW00637.1"/>
    <property type="molecule type" value="Genomic_DNA"/>
</dbReference>
<reference evidence="2" key="1">
    <citation type="submission" date="2021-08" db="EMBL/GenBank/DDBJ databases">
        <title>Flavobacterium sp. strain CC-SYL302.</title>
        <authorList>
            <person name="Lin S.-Y."/>
            <person name="Lee T.-H."/>
            <person name="Young C.-C."/>
        </authorList>
    </citation>
    <scope>NUCLEOTIDE SEQUENCE</scope>
    <source>
        <strain evidence="2">CC-SYL302</strain>
    </source>
</reference>